<feature type="domain" description="Gfo/Idh/MocA-like oxidoreductase N-terminal" evidence="2">
    <location>
        <begin position="1"/>
        <end position="91"/>
    </location>
</feature>
<reference evidence="3" key="1">
    <citation type="submission" date="2023-03" db="EMBL/GenBank/DDBJ databases">
        <authorList>
            <person name="Steffen K."/>
            <person name="Cardenas P."/>
        </authorList>
    </citation>
    <scope>NUCLEOTIDE SEQUENCE</scope>
</reference>
<dbReference type="PANTHER" id="PTHR43818:SF11">
    <property type="entry name" value="BCDNA.GH03377"/>
    <property type="match status" value="1"/>
</dbReference>
<dbReference type="EMBL" id="CASHTH010002442">
    <property type="protein sequence ID" value="CAI8029898.1"/>
    <property type="molecule type" value="Genomic_DNA"/>
</dbReference>
<name>A0AA35SIP8_GEOBA</name>
<dbReference type="Gene3D" id="3.40.50.720">
    <property type="entry name" value="NAD(P)-binding Rossmann-like Domain"/>
    <property type="match status" value="1"/>
</dbReference>
<evidence type="ECO:0000313" key="3">
    <source>
        <dbReference type="EMBL" id="CAI8029898.1"/>
    </source>
</evidence>
<dbReference type="InterPro" id="IPR000683">
    <property type="entry name" value="Gfo/Idh/MocA-like_OxRdtase_N"/>
</dbReference>
<dbReference type="SUPFAM" id="SSF51735">
    <property type="entry name" value="NAD(P)-binding Rossmann-fold domains"/>
    <property type="match status" value="1"/>
</dbReference>
<dbReference type="Pfam" id="PF01408">
    <property type="entry name" value="GFO_IDH_MocA"/>
    <property type="match status" value="1"/>
</dbReference>
<dbReference type="InterPro" id="IPR050463">
    <property type="entry name" value="Gfo/Idh/MocA_oxidrdct_glycsds"/>
</dbReference>
<dbReference type="GO" id="GO:0016491">
    <property type="term" value="F:oxidoreductase activity"/>
    <property type="evidence" value="ECO:0007669"/>
    <property type="project" value="UniProtKB-KW"/>
</dbReference>
<proteinExistence type="predicted"/>
<dbReference type="Proteomes" id="UP001174909">
    <property type="component" value="Unassembled WGS sequence"/>
</dbReference>
<dbReference type="Gene3D" id="3.30.360.10">
    <property type="entry name" value="Dihydrodipicolinate Reductase, domain 2"/>
    <property type="match status" value="1"/>
</dbReference>
<gene>
    <name evidence="3" type="ORF">GBAR_LOCUS16969</name>
</gene>
<sequence length="319" mass="35265">MDIHEEAAKRVSDEYDVPAIYTDVDEMLAKEDLDIVSITTWQGPRGEATVAAAKAGVKGIFGEKPMAASLGQADAMIAACEENDVKLIIGHQGRYAPANIETRRLVAAGAIGEPTTVHHSAKKHAGLLNTGTHAIDGWRFMLSDPETLWVIGQTARTTDRWERRTICEDLCMGLVCFEGGRTRYYEGDLPEPSVSMPNIAGTEGQIRNGPDGTLLLQNGDAKGWQTITPPPQTKNQYDEFIEWIEGDIPDHRGSGVQARYTLEIMMAIYESLRIKNIVHMPMETKELPLELMVNDGTLPVLEEGRYDLRAPFEGQTRKS</sequence>
<organism evidence="3 4">
    <name type="scientific">Geodia barretti</name>
    <name type="common">Barrett's horny sponge</name>
    <dbReference type="NCBI Taxonomy" id="519541"/>
    <lineage>
        <taxon>Eukaryota</taxon>
        <taxon>Metazoa</taxon>
        <taxon>Porifera</taxon>
        <taxon>Demospongiae</taxon>
        <taxon>Heteroscleromorpha</taxon>
        <taxon>Tetractinellida</taxon>
        <taxon>Astrophorina</taxon>
        <taxon>Geodiidae</taxon>
        <taxon>Geodia</taxon>
    </lineage>
</organism>
<dbReference type="GO" id="GO:0000166">
    <property type="term" value="F:nucleotide binding"/>
    <property type="evidence" value="ECO:0007669"/>
    <property type="project" value="InterPro"/>
</dbReference>
<evidence type="ECO:0000313" key="4">
    <source>
        <dbReference type="Proteomes" id="UP001174909"/>
    </source>
</evidence>
<keyword evidence="4" id="KW-1185">Reference proteome</keyword>
<protein>
    <submittedName>
        <fullName evidence="3">D-apiose dehydrogenase</fullName>
    </submittedName>
</protein>
<dbReference type="AlphaFoldDB" id="A0AA35SIP8"/>
<dbReference type="InterPro" id="IPR036291">
    <property type="entry name" value="NAD(P)-bd_dom_sf"/>
</dbReference>
<accession>A0AA35SIP8</accession>
<dbReference type="PANTHER" id="PTHR43818">
    <property type="entry name" value="BCDNA.GH03377"/>
    <property type="match status" value="1"/>
</dbReference>
<evidence type="ECO:0000259" key="2">
    <source>
        <dbReference type="Pfam" id="PF01408"/>
    </source>
</evidence>
<evidence type="ECO:0000256" key="1">
    <source>
        <dbReference type="ARBA" id="ARBA00023002"/>
    </source>
</evidence>
<dbReference type="SUPFAM" id="SSF55347">
    <property type="entry name" value="Glyceraldehyde-3-phosphate dehydrogenase-like, C-terminal domain"/>
    <property type="match status" value="1"/>
</dbReference>
<comment type="caution">
    <text evidence="3">The sequence shown here is derived from an EMBL/GenBank/DDBJ whole genome shotgun (WGS) entry which is preliminary data.</text>
</comment>
<keyword evidence="1" id="KW-0560">Oxidoreductase</keyword>